<evidence type="ECO:0000313" key="2">
    <source>
        <dbReference type="Proteomes" id="UP000000851"/>
    </source>
</evidence>
<keyword evidence="2" id="KW-1185">Reference proteome</keyword>
<protein>
    <submittedName>
        <fullName evidence="1">Uncharacterized protein</fullName>
    </submittedName>
</protein>
<dbReference type="InParanoid" id="C7QDD7"/>
<reference evidence="1 2" key="1">
    <citation type="journal article" date="2009" name="Stand. Genomic Sci.">
        <title>Complete genome sequence of Catenulispora acidiphila type strain (ID 139908).</title>
        <authorList>
            <person name="Copeland A."/>
            <person name="Lapidus A."/>
            <person name="Glavina Del Rio T."/>
            <person name="Nolan M."/>
            <person name="Lucas S."/>
            <person name="Chen F."/>
            <person name="Tice H."/>
            <person name="Cheng J.F."/>
            <person name="Bruce D."/>
            <person name="Goodwin L."/>
            <person name="Pitluck S."/>
            <person name="Mikhailova N."/>
            <person name="Pati A."/>
            <person name="Ivanova N."/>
            <person name="Mavromatis K."/>
            <person name="Chen A."/>
            <person name="Palaniappan K."/>
            <person name="Chain P."/>
            <person name="Land M."/>
            <person name="Hauser L."/>
            <person name="Chang Y.J."/>
            <person name="Jeffries C.D."/>
            <person name="Chertkov O."/>
            <person name="Brettin T."/>
            <person name="Detter J.C."/>
            <person name="Han C."/>
            <person name="Ali Z."/>
            <person name="Tindall B.J."/>
            <person name="Goker M."/>
            <person name="Bristow J."/>
            <person name="Eisen J.A."/>
            <person name="Markowitz V."/>
            <person name="Hugenholtz P."/>
            <person name="Kyrpides N.C."/>
            <person name="Klenk H.P."/>
        </authorList>
    </citation>
    <scope>NUCLEOTIDE SEQUENCE [LARGE SCALE GENOMIC DNA]</scope>
    <source>
        <strain evidence="2">DSM 44928 / JCM 14897 / NBRC 102108 / NRRL B-24433 / ID139908</strain>
    </source>
</reference>
<evidence type="ECO:0000313" key="1">
    <source>
        <dbReference type="EMBL" id="ACU72730.1"/>
    </source>
</evidence>
<dbReference type="Pfam" id="PF19953">
    <property type="entry name" value="EACC1"/>
    <property type="match status" value="1"/>
</dbReference>
<dbReference type="KEGG" id="cai:Caci_3831"/>
<dbReference type="STRING" id="479433.Caci_3831"/>
<dbReference type="EMBL" id="CP001700">
    <property type="protein sequence ID" value="ACU72730.1"/>
    <property type="molecule type" value="Genomic_DNA"/>
</dbReference>
<organism evidence="1 2">
    <name type="scientific">Catenulispora acidiphila (strain DSM 44928 / JCM 14897 / NBRC 102108 / NRRL B-24433 / ID139908)</name>
    <dbReference type="NCBI Taxonomy" id="479433"/>
    <lineage>
        <taxon>Bacteria</taxon>
        <taxon>Bacillati</taxon>
        <taxon>Actinomycetota</taxon>
        <taxon>Actinomycetes</taxon>
        <taxon>Catenulisporales</taxon>
        <taxon>Catenulisporaceae</taxon>
        <taxon>Catenulispora</taxon>
    </lineage>
</organism>
<dbReference type="Proteomes" id="UP000000851">
    <property type="component" value="Chromosome"/>
</dbReference>
<dbReference type="InterPro" id="IPR045428">
    <property type="entry name" value="EACC1"/>
</dbReference>
<sequence length="115" mass="12446">MKGDVEIYFDNPADLGSLRRLLSDHASFTVSSRTLPTRPGELSAGREILELVFGTGGGGAAFGLVKAWIESKVATIKIKVDEHEEAIEVRSRHAAADVERVKAALRAKRGDDTEL</sequence>
<proteinExistence type="predicted"/>
<accession>C7QDD7</accession>
<dbReference type="HOGENOM" id="CLU_2104574_0_0_11"/>
<gene>
    <name evidence="1" type="ordered locus">Caci_3831</name>
</gene>
<name>C7QDD7_CATAD</name>
<dbReference type="AlphaFoldDB" id="C7QDD7"/>